<keyword evidence="3" id="KW-0326">Glycosidase</keyword>
<evidence type="ECO:0000256" key="4">
    <source>
        <dbReference type="RuleBase" id="RU003690"/>
    </source>
</evidence>
<evidence type="ECO:0000256" key="1">
    <source>
        <dbReference type="ARBA" id="ARBA00010838"/>
    </source>
</evidence>
<organism evidence="5 6">
    <name type="scientific">Periplaneta americana</name>
    <name type="common">American cockroach</name>
    <name type="synonym">Blatta americana</name>
    <dbReference type="NCBI Taxonomy" id="6978"/>
    <lineage>
        <taxon>Eukaryota</taxon>
        <taxon>Metazoa</taxon>
        <taxon>Ecdysozoa</taxon>
        <taxon>Arthropoda</taxon>
        <taxon>Hexapoda</taxon>
        <taxon>Insecta</taxon>
        <taxon>Pterygota</taxon>
        <taxon>Neoptera</taxon>
        <taxon>Polyneoptera</taxon>
        <taxon>Dictyoptera</taxon>
        <taxon>Blattodea</taxon>
        <taxon>Blattoidea</taxon>
        <taxon>Blattidae</taxon>
        <taxon>Blattinae</taxon>
        <taxon>Periplaneta</taxon>
    </lineage>
</organism>
<gene>
    <name evidence="5" type="ORF">ANN_12743</name>
</gene>
<dbReference type="InterPro" id="IPR001360">
    <property type="entry name" value="Glyco_hydro_1"/>
</dbReference>
<keyword evidence="2" id="KW-0378">Hydrolase</keyword>
<dbReference type="InterPro" id="IPR017853">
    <property type="entry name" value="GH"/>
</dbReference>
<feature type="non-terminal residue" evidence="5">
    <location>
        <position position="1"/>
    </location>
</feature>
<proteinExistence type="inferred from homology"/>
<dbReference type="Proteomes" id="UP001148838">
    <property type="component" value="Unassembled WGS sequence"/>
</dbReference>
<dbReference type="PANTHER" id="PTHR10353:SF36">
    <property type="entry name" value="LP05116P"/>
    <property type="match status" value="1"/>
</dbReference>
<protein>
    <recommendedName>
        <fullName evidence="7">Beta-glucosidase</fullName>
    </recommendedName>
</protein>
<dbReference type="Pfam" id="PF00232">
    <property type="entry name" value="Glyco_hydro_1"/>
    <property type="match status" value="1"/>
</dbReference>
<evidence type="ECO:0000313" key="5">
    <source>
        <dbReference type="EMBL" id="KAJ4446057.1"/>
    </source>
</evidence>
<evidence type="ECO:0000256" key="3">
    <source>
        <dbReference type="ARBA" id="ARBA00023295"/>
    </source>
</evidence>
<reference evidence="5 6" key="1">
    <citation type="journal article" date="2022" name="Allergy">
        <title>Genome assembly and annotation of Periplaneta americana reveal a comprehensive cockroach allergen profile.</title>
        <authorList>
            <person name="Wang L."/>
            <person name="Xiong Q."/>
            <person name="Saelim N."/>
            <person name="Wang L."/>
            <person name="Nong W."/>
            <person name="Wan A.T."/>
            <person name="Shi M."/>
            <person name="Liu X."/>
            <person name="Cao Q."/>
            <person name="Hui J.H.L."/>
            <person name="Sookrung N."/>
            <person name="Leung T.F."/>
            <person name="Tungtrongchitr A."/>
            <person name="Tsui S.K.W."/>
        </authorList>
    </citation>
    <scope>NUCLEOTIDE SEQUENCE [LARGE SCALE GENOMIC DNA]</scope>
    <source>
        <strain evidence="5">PWHHKU_190912</strain>
    </source>
</reference>
<dbReference type="PANTHER" id="PTHR10353">
    <property type="entry name" value="GLYCOSYL HYDROLASE"/>
    <property type="match status" value="1"/>
</dbReference>
<comment type="caution">
    <text evidence="5">The sequence shown here is derived from an EMBL/GenBank/DDBJ whole genome shotgun (WGS) entry which is preliminary data.</text>
</comment>
<dbReference type="SUPFAM" id="SSF51445">
    <property type="entry name" value="(Trans)glycosidases"/>
    <property type="match status" value="1"/>
</dbReference>
<evidence type="ECO:0000256" key="2">
    <source>
        <dbReference type="ARBA" id="ARBA00022801"/>
    </source>
</evidence>
<sequence>LYPLTLFDCNICLNILFQSDFYRFSISWTRILPEGHINKVNQAGIDYYNSLIDELLANGIQPVVTMFHWDLPQTLQDLGGWPNVVMVDYFEDYARLLFSTFGDRVKLWSTFNEPASFVMGYTMPYGFPPCVGQPGVGDYLAAHTVILSHARVYHMYNEEFRDKQQGTVPIFLKLWHFFLRRSVKMSVCTFVMGIGNGEISRAPMLSLPQH</sequence>
<dbReference type="EMBL" id="JAJSOF020000009">
    <property type="protein sequence ID" value="KAJ4446057.1"/>
    <property type="molecule type" value="Genomic_DNA"/>
</dbReference>
<evidence type="ECO:0000313" key="6">
    <source>
        <dbReference type="Proteomes" id="UP001148838"/>
    </source>
</evidence>
<comment type="similarity">
    <text evidence="1 4">Belongs to the glycosyl hydrolase 1 family.</text>
</comment>
<dbReference type="Gene3D" id="3.20.20.80">
    <property type="entry name" value="Glycosidases"/>
    <property type="match status" value="1"/>
</dbReference>
<name>A0ABQ8TJY8_PERAM</name>
<evidence type="ECO:0008006" key="7">
    <source>
        <dbReference type="Google" id="ProtNLM"/>
    </source>
</evidence>
<keyword evidence="6" id="KW-1185">Reference proteome</keyword>
<accession>A0ABQ8TJY8</accession>